<dbReference type="GO" id="GO:0046677">
    <property type="term" value="P:response to antibiotic"/>
    <property type="evidence" value="ECO:0007669"/>
    <property type="project" value="InterPro"/>
</dbReference>
<name>A0AA90HBT9_9ACTN</name>
<evidence type="ECO:0000256" key="4">
    <source>
        <dbReference type="ARBA" id="ARBA00023163"/>
    </source>
</evidence>
<dbReference type="InterPro" id="IPR050109">
    <property type="entry name" value="HTH-type_TetR-like_transc_reg"/>
</dbReference>
<protein>
    <submittedName>
        <fullName evidence="7">TetR/AcrR family transcriptional regulator C-terminal domain-containing protein</fullName>
    </submittedName>
</protein>
<dbReference type="PANTHER" id="PTHR30055:SF151">
    <property type="entry name" value="TRANSCRIPTIONAL REGULATORY PROTEIN"/>
    <property type="match status" value="1"/>
</dbReference>
<dbReference type="GO" id="GO:0000976">
    <property type="term" value="F:transcription cis-regulatory region binding"/>
    <property type="evidence" value="ECO:0007669"/>
    <property type="project" value="TreeGrafter"/>
</dbReference>
<evidence type="ECO:0000259" key="6">
    <source>
        <dbReference type="PROSITE" id="PS50977"/>
    </source>
</evidence>
<dbReference type="InterPro" id="IPR009057">
    <property type="entry name" value="Homeodomain-like_sf"/>
</dbReference>
<dbReference type="SUPFAM" id="SSF46689">
    <property type="entry name" value="Homeodomain-like"/>
    <property type="match status" value="1"/>
</dbReference>
<keyword evidence="1" id="KW-0678">Repressor</keyword>
<gene>
    <name evidence="7" type="ORF">POF50_034765</name>
</gene>
<dbReference type="GO" id="GO:0003700">
    <property type="term" value="F:DNA-binding transcription factor activity"/>
    <property type="evidence" value="ECO:0007669"/>
    <property type="project" value="TreeGrafter"/>
</dbReference>
<dbReference type="PRINTS" id="PR00400">
    <property type="entry name" value="TETREPRESSOR"/>
</dbReference>
<dbReference type="Gene3D" id="1.10.357.10">
    <property type="entry name" value="Tetracycline Repressor, domain 2"/>
    <property type="match status" value="1"/>
</dbReference>
<evidence type="ECO:0000256" key="2">
    <source>
        <dbReference type="ARBA" id="ARBA00023015"/>
    </source>
</evidence>
<dbReference type="PANTHER" id="PTHR30055">
    <property type="entry name" value="HTH-TYPE TRANSCRIPTIONAL REGULATOR RUTR"/>
    <property type="match status" value="1"/>
</dbReference>
<feature type="domain" description="HTH tetR-type" evidence="6">
    <location>
        <begin position="4"/>
        <end position="64"/>
    </location>
</feature>
<proteinExistence type="predicted"/>
<keyword evidence="4" id="KW-0804">Transcription</keyword>
<sequence length="228" mass="24887">MVTRLDRLTVVEAALKLLNETGLEGLSLRRIATELDVKAPALYWHFTSKQALLDEMATQILRGMMRAVELDDDSEDGPRPEADWREWVAQAMRALRSTLLGYRDGAKVFSGTTFTGTDYAAPLQSALETLVGQGFTLPSAARAWATAYSYTIGFVIEEQAVYPIPGERDPRYDLVERAARLGERYPAAAEMGEEVLADYEEGFEAGLSIVIAGIDAKLAAAPSPAEPA</sequence>
<evidence type="ECO:0000256" key="1">
    <source>
        <dbReference type="ARBA" id="ARBA00022491"/>
    </source>
</evidence>
<dbReference type="InterPro" id="IPR003012">
    <property type="entry name" value="Tet_transcr_reg_TetR"/>
</dbReference>
<dbReference type="InterPro" id="IPR001647">
    <property type="entry name" value="HTH_TetR"/>
</dbReference>
<reference evidence="7" key="1">
    <citation type="submission" date="2023-05" db="EMBL/GenBank/DDBJ databases">
        <title>Streptantibioticus silvisoli sp. nov., acidotolerant actinomycetes 1 from pine litter.</title>
        <authorList>
            <person name="Swiecimska M."/>
            <person name="Golinska P."/>
            <person name="Sangal V."/>
            <person name="Wachnowicz B."/>
            <person name="Goodfellow M."/>
        </authorList>
    </citation>
    <scope>NUCLEOTIDE SEQUENCE</scope>
    <source>
        <strain evidence="7">SL13</strain>
    </source>
</reference>
<dbReference type="Pfam" id="PF00440">
    <property type="entry name" value="TetR_N"/>
    <property type="match status" value="1"/>
</dbReference>
<comment type="caution">
    <text evidence="7">The sequence shown here is derived from an EMBL/GenBank/DDBJ whole genome shotgun (WGS) entry which is preliminary data.</text>
</comment>
<dbReference type="Pfam" id="PF02909">
    <property type="entry name" value="TetR_C_1"/>
    <property type="match status" value="1"/>
</dbReference>
<keyword evidence="2" id="KW-0805">Transcription regulation</keyword>
<dbReference type="Gene3D" id="1.10.10.60">
    <property type="entry name" value="Homeodomain-like"/>
    <property type="match status" value="1"/>
</dbReference>
<feature type="DNA-binding region" description="H-T-H motif" evidence="5">
    <location>
        <begin position="27"/>
        <end position="46"/>
    </location>
</feature>
<dbReference type="InterPro" id="IPR036271">
    <property type="entry name" value="Tet_transcr_reg_TetR-rel_C_sf"/>
</dbReference>
<keyword evidence="3 5" id="KW-0238">DNA-binding</keyword>
<dbReference type="SUPFAM" id="SSF48498">
    <property type="entry name" value="Tetracyclin repressor-like, C-terminal domain"/>
    <property type="match status" value="1"/>
</dbReference>
<evidence type="ECO:0000256" key="3">
    <source>
        <dbReference type="ARBA" id="ARBA00023125"/>
    </source>
</evidence>
<dbReference type="InterPro" id="IPR004111">
    <property type="entry name" value="Repressor_TetR_C"/>
</dbReference>
<evidence type="ECO:0000256" key="5">
    <source>
        <dbReference type="PROSITE-ProRule" id="PRU00335"/>
    </source>
</evidence>
<dbReference type="RefSeq" id="WP_271317015.1">
    <property type="nucleotide sequence ID" value="NZ_JABXJJ020000078.1"/>
</dbReference>
<accession>A0AA90HBT9</accession>
<dbReference type="GO" id="GO:0045892">
    <property type="term" value="P:negative regulation of DNA-templated transcription"/>
    <property type="evidence" value="ECO:0007669"/>
    <property type="project" value="InterPro"/>
</dbReference>
<evidence type="ECO:0000313" key="7">
    <source>
        <dbReference type="EMBL" id="MDI5974453.1"/>
    </source>
</evidence>
<organism evidence="7">
    <name type="scientific">Streptantibioticus silvisoli</name>
    <dbReference type="NCBI Taxonomy" id="2705255"/>
    <lineage>
        <taxon>Bacteria</taxon>
        <taxon>Bacillati</taxon>
        <taxon>Actinomycetota</taxon>
        <taxon>Actinomycetes</taxon>
        <taxon>Kitasatosporales</taxon>
        <taxon>Streptomycetaceae</taxon>
        <taxon>Streptantibioticus</taxon>
    </lineage>
</organism>
<dbReference type="PROSITE" id="PS50977">
    <property type="entry name" value="HTH_TETR_2"/>
    <property type="match status" value="1"/>
</dbReference>
<dbReference type="EMBL" id="JABXJJ020000078">
    <property type="protein sequence ID" value="MDI5974453.1"/>
    <property type="molecule type" value="Genomic_DNA"/>
</dbReference>
<dbReference type="PRINTS" id="PR00455">
    <property type="entry name" value="HTHTETR"/>
</dbReference>
<dbReference type="AlphaFoldDB" id="A0AA90HBT9"/>